<feature type="transmembrane region" description="Helical" evidence="2">
    <location>
        <begin position="12"/>
        <end position="35"/>
    </location>
</feature>
<evidence type="ECO:0000256" key="2">
    <source>
        <dbReference type="SAM" id="Phobius"/>
    </source>
</evidence>
<feature type="domain" description="YhdP central" evidence="3">
    <location>
        <begin position="8"/>
        <end position="909"/>
    </location>
</feature>
<name>A0ABT0KR92_9GAMM</name>
<feature type="region of interest" description="Disordered" evidence="1">
    <location>
        <begin position="1400"/>
        <end position="1436"/>
    </location>
</feature>
<evidence type="ECO:0000259" key="3">
    <source>
        <dbReference type="Pfam" id="PF13116"/>
    </source>
</evidence>
<keyword evidence="2" id="KW-1133">Transmembrane helix</keyword>
<keyword evidence="5" id="KW-1185">Reference proteome</keyword>
<dbReference type="PANTHER" id="PTHR38690">
    <property type="entry name" value="PROTEASE-RELATED"/>
    <property type="match status" value="1"/>
</dbReference>
<keyword evidence="2" id="KW-0812">Transmembrane</keyword>
<evidence type="ECO:0000256" key="1">
    <source>
        <dbReference type="SAM" id="MobiDB-lite"/>
    </source>
</evidence>
<dbReference type="RefSeq" id="WP_248956071.1">
    <property type="nucleotide sequence ID" value="NZ_JAKIKU010000007.1"/>
</dbReference>
<dbReference type="Proteomes" id="UP001202134">
    <property type="component" value="Unassembled WGS sequence"/>
</dbReference>
<dbReference type="NCBIfam" id="TIGR02099">
    <property type="entry name" value="YhdP family protein"/>
    <property type="match status" value="1"/>
</dbReference>
<gene>
    <name evidence="4" type="ORF">L2737_13745</name>
</gene>
<evidence type="ECO:0000313" key="5">
    <source>
        <dbReference type="Proteomes" id="UP001202134"/>
    </source>
</evidence>
<comment type="caution">
    <text evidence="4">The sequence shown here is derived from an EMBL/GenBank/DDBJ whole genome shotgun (WGS) entry which is preliminary data.</text>
</comment>
<proteinExistence type="predicted"/>
<keyword evidence="2" id="KW-0472">Membrane</keyword>
<dbReference type="Pfam" id="PF13116">
    <property type="entry name" value="YhdP"/>
    <property type="match status" value="2"/>
</dbReference>
<feature type="domain" description="YhdP central" evidence="3">
    <location>
        <begin position="991"/>
        <end position="1351"/>
    </location>
</feature>
<dbReference type="InterPro" id="IPR025263">
    <property type="entry name" value="YhdP_central"/>
</dbReference>
<evidence type="ECO:0000313" key="4">
    <source>
        <dbReference type="EMBL" id="MCL1046375.1"/>
    </source>
</evidence>
<reference evidence="4 5" key="1">
    <citation type="submission" date="2022-01" db="EMBL/GenBank/DDBJ databases">
        <title>Whole genome-based taxonomy of the Shewanellaceae.</title>
        <authorList>
            <person name="Martin-Rodriguez A.J."/>
        </authorList>
    </citation>
    <scope>NUCLEOTIDE SEQUENCE [LARGE SCALE GENOMIC DNA]</scope>
    <source>
        <strain evidence="4 5">DSM 24955</strain>
    </source>
</reference>
<feature type="region of interest" description="Disordered" evidence="1">
    <location>
        <begin position="1475"/>
        <end position="1496"/>
    </location>
</feature>
<dbReference type="EMBL" id="JAKIKU010000007">
    <property type="protein sequence ID" value="MCL1046375.1"/>
    <property type="molecule type" value="Genomic_DNA"/>
</dbReference>
<dbReference type="InterPro" id="IPR011836">
    <property type="entry name" value="YhdP"/>
</dbReference>
<protein>
    <submittedName>
        <fullName evidence="4">TIGR02099 family protein</fullName>
    </submittedName>
</protein>
<accession>A0ABT0KR92</accession>
<organism evidence="4 5">
    <name type="scientific">Shewanella electrodiphila</name>
    <dbReference type="NCBI Taxonomy" id="934143"/>
    <lineage>
        <taxon>Bacteria</taxon>
        <taxon>Pseudomonadati</taxon>
        <taxon>Pseudomonadota</taxon>
        <taxon>Gammaproteobacteria</taxon>
        <taxon>Alteromonadales</taxon>
        <taxon>Shewanellaceae</taxon>
        <taxon>Shewanella</taxon>
    </lineage>
</organism>
<feature type="compositionally biased region" description="Polar residues" evidence="1">
    <location>
        <begin position="1400"/>
        <end position="1413"/>
    </location>
</feature>
<sequence length="1496" mass="163886">MPKSKTVTVCRFLFQIVAVVLVLFALAVSLIRGLLPQLPEARYEVINYLRDQYQVEVQVGKLSAEWQAFGPALTVNNLVVPPQQALPVTIIANKVHFKLDFWQTLLTLSPKIETVKFDGIHVALNVDELSTKSAKPVSNTNIDWLYALLLEQLEYFSISDGTLQLLSHNHDFRPIYISNFIWHNGTDLHQGKGFMHLDSEASASERLALRVDLNGDGYNPDELIGQIYLSAESLDLGEWASRQHEPLLKLDNIEFEGVVNLEAWLGIEYRTINTGLLMFEPSWLQWNTAGEQQRFAINGGALKWQPNETGWQVSSHDLDFSTNGESWPELKLSLKTNYSDLSVSINEIAPEVLTPLLPLIPKMGEKGVAKWRALSPQGLIGPLQLLKEPGKPLLLKTEVKQLQWLASNNIPGSSAIDFNLSWANGLLNAEFPQQDYRLDFQDGFEAPLALTGEAFQVQYSVDNSRLTLPNVHFHNPDIDIAASMQLDMHNAAHLALSANVAISDVDNAGLYFPLHTMSDNLVDYLNASLLKGEIPDAKIVWHGQLNQFPYQDNSGIFQAGFNLNDGAFSFQPTWPAVDDLSLYALFENAAMDLVVNKGNLLDVSADGAHIYIPHMGKETTLRVEANVGADADAAKAVIDNSPLKTSISPTLNVVQISGDIVSELDLTIPLYEGGKADNKGIIKFNGNSVYVTTPGLQLEKVTGNVEFNNAEVNGLAINANLFEQPLTFDFATEPTNTGDLALTIDLAGQWDLDTLPSYIDNPLSEYYSGNMAWDGAVTMIFDPTGYRLQVQVNSDLVGTSLSLPAPFYKDADQAKVLRAELVGDNKQSSLGIKLGKDAEFWGGFNEGNGGALAHYDLLLGRHFKLGDKLAKDQGHIQIDLPEAELTQWLPIISKFTDKANSTIDALPESSLAANALATATADTIVHTESITSTQVLMATADAPANKAIEGTDLQVEPDLKTELTTAAVAKTNEVTLADTSIPALQSSEPQLNEVTAAPKSSFFPPLILIDAKIGSLNILSQNFNQLSFSAKPLTHVWRFDIQSEQLDGHVDFYPSWREQGLKIVASKLHLSPKVKSAEEAEFTPGNLLENLPPLAVDVDDFKLYQAQLGHLVLQGIPYEDGYRFQTLTLTRPIVSMQASGDWTFADGKSLTTFDVNVEASKFDALSDALGINPGLKDAPVNMVGEFSWQGAPYAFSLETLNGKLRFDMGKGYLSEISDKGARIFSLFSLDSLVRKLSLDFSDVFGKGLYFDSFGGSLNIDNGVVKTTDTEMDAIAGNMKVRGYTDLTSQSLNYDIRFIPQLASSVPTVVLLSTSAWTLGLGAFALTKVLEPVIEVISEIRFRLGGTMTDPQLEELERKSKEIEIPESILPKKDVPVGETPLDSNDGINVSKSDNAIKSLNNGVSSDEIPTTEVSVKPELEPEPEAVSDAKPTLDESTSDLTFNATIEDANVISFASYQDSIRKLNISQRGSDANQLITMPKQSRRHSQSGIYRLAA</sequence>
<dbReference type="PANTHER" id="PTHR38690:SF1">
    <property type="entry name" value="PROTEASE"/>
    <property type="match status" value="1"/>
</dbReference>